<evidence type="ECO:0000313" key="1">
    <source>
        <dbReference type="EMBL" id="CDZ90131.1"/>
    </source>
</evidence>
<protein>
    <submittedName>
        <fullName evidence="1">Uncharacterized protein</fullName>
    </submittedName>
</protein>
<dbReference type="AlphaFoldDB" id="A0A098BQX9"/>
<evidence type="ECO:0000313" key="2">
    <source>
        <dbReference type="Proteomes" id="UP000042997"/>
    </source>
</evidence>
<gene>
    <name evidence="1" type="ORF">RHRU231_620022</name>
</gene>
<accession>A0A098BQX9</accession>
<proteinExistence type="predicted"/>
<reference evidence="1 2" key="1">
    <citation type="journal article" date="2014" name="Genome Announc.">
        <title>Draft Genome Sequence of Propane- and Butane-Oxidizing Actinobacterium Rhodococcus ruber IEGM 231.</title>
        <authorList>
            <person name="Ivshina I.B."/>
            <person name="Kuyukina M.S."/>
            <person name="Krivoruchko A.V."/>
            <person name="Barbe V."/>
            <person name="Fischer C."/>
        </authorList>
    </citation>
    <scope>NUCLEOTIDE SEQUENCE [LARGE SCALE GENOMIC DNA]</scope>
</reference>
<dbReference type="Proteomes" id="UP000042997">
    <property type="component" value="Unassembled WGS sequence"/>
</dbReference>
<sequence length="58" mass="5890">MVASCGSAILGISGGGDKRLKRQLLRLHTPSPKSVLPQGAAYLAVAEVPGAYVLEANG</sequence>
<name>A0A098BQX9_9NOCA</name>
<organism evidence="1 2">
    <name type="scientific">Rhodococcus ruber</name>
    <dbReference type="NCBI Taxonomy" id="1830"/>
    <lineage>
        <taxon>Bacteria</taxon>
        <taxon>Bacillati</taxon>
        <taxon>Actinomycetota</taxon>
        <taxon>Actinomycetes</taxon>
        <taxon>Mycobacteriales</taxon>
        <taxon>Nocardiaceae</taxon>
        <taxon>Rhodococcus</taxon>
    </lineage>
</organism>
<dbReference type="EMBL" id="CCSD01000075">
    <property type="protein sequence ID" value="CDZ90131.1"/>
    <property type="molecule type" value="Genomic_DNA"/>
</dbReference>